<evidence type="ECO:0000313" key="2">
    <source>
        <dbReference type="Proteomes" id="UP000034793"/>
    </source>
</evidence>
<name>A0A0G0PYS3_9BACT</name>
<dbReference type="AlphaFoldDB" id="A0A0G0PYS3"/>
<dbReference type="EMBL" id="LBXL01000010">
    <property type="protein sequence ID" value="KKR30231.1"/>
    <property type="molecule type" value="Genomic_DNA"/>
</dbReference>
<comment type="caution">
    <text evidence="1">The sequence shown here is derived from an EMBL/GenBank/DDBJ whole genome shotgun (WGS) entry which is preliminary data.</text>
</comment>
<sequence>MLDNKLVIAPQIVLSALTEAEQLLVTHPGPNLERRKILAPEWFGYWKNLLEAKTHDFGSELVTSGNKLVKFEELSELLRAKYKDERTGMLFVAGAEGHKGHVFAAKYMANVVPVTVWGFEQPGYMQRKTRGAPFLSLPLRLSMWFYEQSLTHLTVLPQNHVGLPDNDHYNKLFVQSGVKYFFVQERDPHLDEKLTRGGQDLNERVISQDFSLLSTTEAVQKLSPDVELEDIYRYFVQRKLLMIPHMPVASTADRVRRSFDDGTSSNENYNVHELLKSSLSIDYLDTLFRA</sequence>
<proteinExistence type="predicted"/>
<protein>
    <submittedName>
        <fullName evidence="1">Uncharacterized protein</fullName>
    </submittedName>
</protein>
<organism evidence="1 2">
    <name type="scientific">Candidatus Woesebacteria bacterium GW2011_GWA1_39_8</name>
    <dbReference type="NCBI Taxonomy" id="1618552"/>
    <lineage>
        <taxon>Bacteria</taxon>
        <taxon>Candidatus Woeseibacteriota</taxon>
    </lineage>
</organism>
<accession>A0A0G0PYS3</accession>
<reference evidence="1 2" key="1">
    <citation type="journal article" date="2015" name="Nature">
        <title>rRNA introns, odd ribosomes, and small enigmatic genomes across a large radiation of phyla.</title>
        <authorList>
            <person name="Brown C.T."/>
            <person name="Hug L.A."/>
            <person name="Thomas B.C."/>
            <person name="Sharon I."/>
            <person name="Castelle C.J."/>
            <person name="Singh A."/>
            <person name="Wilkins M.J."/>
            <person name="Williams K.H."/>
            <person name="Banfield J.F."/>
        </authorList>
    </citation>
    <scope>NUCLEOTIDE SEQUENCE [LARGE SCALE GENOMIC DNA]</scope>
</reference>
<dbReference type="Proteomes" id="UP000034793">
    <property type="component" value="Unassembled WGS sequence"/>
</dbReference>
<gene>
    <name evidence="1" type="ORF">UT61_C0010G0004</name>
</gene>
<dbReference type="PATRIC" id="fig|1618552.3.peg.408"/>
<evidence type="ECO:0000313" key="1">
    <source>
        <dbReference type="EMBL" id="KKR30231.1"/>
    </source>
</evidence>